<sequence>MVKEWSCNSKSNHSVWRFKHLGIRRTQHVKQTSLFKVKNILITL</sequence>
<protein>
    <submittedName>
        <fullName evidence="1">Uncharacterized protein</fullName>
    </submittedName>
</protein>
<accession>A0A0E9S278</accession>
<reference evidence="1" key="2">
    <citation type="journal article" date="2015" name="Fish Shellfish Immunol.">
        <title>Early steps in the European eel (Anguilla anguilla)-Vibrio vulnificus interaction in the gills: Role of the RtxA13 toxin.</title>
        <authorList>
            <person name="Callol A."/>
            <person name="Pajuelo D."/>
            <person name="Ebbesson L."/>
            <person name="Teles M."/>
            <person name="MacKenzie S."/>
            <person name="Amaro C."/>
        </authorList>
    </citation>
    <scope>NUCLEOTIDE SEQUENCE</scope>
</reference>
<reference evidence="1" key="1">
    <citation type="submission" date="2014-11" db="EMBL/GenBank/DDBJ databases">
        <authorList>
            <person name="Amaro Gonzalez C."/>
        </authorList>
    </citation>
    <scope>NUCLEOTIDE SEQUENCE</scope>
</reference>
<organism evidence="1">
    <name type="scientific">Anguilla anguilla</name>
    <name type="common">European freshwater eel</name>
    <name type="synonym">Muraena anguilla</name>
    <dbReference type="NCBI Taxonomy" id="7936"/>
    <lineage>
        <taxon>Eukaryota</taxon>
        <taxon>Metazoa</taxon>
        <taxon>Chordata</taxon>
        <taxon>Craniata</taxon>
        <taxon>Vertebrata</taxon>
        <taxon>Euteleostomi</taxon>
        <taxon>Actinopterygii</taxon>
        <taxon>Neopterygii</taxon>
        <taxon>Teleostei</taxon>
        <taxon>Anguilliformes</taxon>
        <taxon>Anguillidae</taxon>
        <taxon>Anguilla</taxon>
    </lineage>
</organism>
<dbReference type="EMBL" id="GBXM01073043">
    <property type="protein sequence ID" value="JAH35534.1"/>
    <property type="molecule type" value="Transcribed_RNA"/>
</dbReference>
<evidence type="ECO:0000313" key="1">
    <source>
        <dbReference type="EMBL" id="JAH35534.1"/>
    </source>
</evidence>
<name>A0A0E9S278_ANGAN</name>
<proteinExistence type="predicted"/>
<dbReference type="AlphaFoldDB" id="A0A0E9S278"/>